<dbReference type="Pfam" id="PF01614">
    <property type="entry name" value="IclR_C"/>
    <property type="match status" value="1"/>
</dbReference>
<dbReference type="InterPro" id="IPR036388">
    <property type="entry name" value="WH-like_DNA-bd_sf"/>
</dbReference>
<dbReference type="AlphaFoldDB" id="A0A9W6RV66"/>
<dbReference type="RefSeq" id="WP_285565733.1">
    <property type="nucleotide sequence ID" value="NZ_BSTJ01000002.1"/>
</dbReference>
<evidence type="ECO:0000313" key="8">
    <source>
        <dbReference type="Proteomes" id="UP001165074"/>
    </source>
</evidence>
<dbReference type="GO" id="GO:0003677">
    <property type="term" value="F:DNA binding"/>
    <property type="evidence" value="ECO:0007669"/>
    <property type="project" value="UniProtKB-KW"/>
</dbReference>
<evidence type="ECO:0000259" key="4">
    <source>
        <dbReference type="PROSITE" id="PS51077"/>
    </source>
</evidence>
<dbReference type="InterPro" id="IPR005471">
    <property type="entry name" value="Tscrpt_reg_IclR_N"/>
</dbReference>
<evidence type="ECO:0000259" key="5">
    <source>
        <dbReference type="PROSITE" id="PS51078"/>
    </source>
</evidence>
<feature type="domain" description="IclR-ED" evidence="5">
    <location>
        <begin position="82"/>
        <end position="266"/>
    </location>
</feature>
<reference evidence="6" key="1">
    <citation type="submission" date="2023-03" db="EMBL/GenBank/DDBJ databases">
        <title>Actinoallomurus iriomotensis NBRC 103681.</title>
        <authorList>
            <person name="Ichikawa N."/>
            <person name="Sato H."/>
            <person name="Tonouchi N."/>
        </authorList>
    </citation>
    <scope>NUCLEOTIDE SEQUENCE</scope>
    <source>
        <strain evidence="6">NBRC 103681</strain>
    </source>
</reference>
<evidence type="ECO:0000256" key="3">
    <source>
        <dbReference type="ARBA" id="ARBA00023163"/>
    </source>
</evidence>
<evidence type="ECO:0000256" key="1">
    <source>
        <dbReference type="ARBA" id="ARBA00023015"/>
    </source>
</evidence>
<proteinExistence type="predicted"/>
<dbReference type="Gene3D" id="3.30.450.40">
    <property type="match status" value="1"/>
</dbReference>
<dbReference type="SUPFAM" id="SSF55781">
    <property type="entry name" value="GAF domain-like"/>
    <property type="match status" value="1"/>
</dbReference>
<dbReference type="GO" id="GO:0045892">
    <property type="term" value="P:negative regulation of DNA-templated transcription"/>
    <property type="evidence" value="ECO:0007669"/>
    <property type="project" value="TreeGrafter"/>
</dbReference>
<dbReference type="Proteomes" id="UP001165074">
    <property type="component" value="Unassembled WGS sequence"/>
</dbReference>
<dbReference type="Gene3D" id="1.10.10.10">
    <property type="entry name" value="Winged helix-like DNA-binding domain superfamily/Winged helix DNA-binding domain"/>
    <property type="match status" value="1"/>
</dbReference>
<protein>
    <submittedName>
        <fullName evidence="7">IclR family transcriptional regulator</fullName>
    </submittedName>
</protein>
<dbReference type="GO" id="GO:0003700">
    <property type="term" value="F:DNA-binding transcription factor activity"/>
    <property type="evidence" value="ECO:0007669"/>
    <property type="project" value="TreeGrafter"/>
</dbReference>
<dbReference type="Pfam" id="PF09339">
    <property type="entry name" value="HTH_IclR"/>
    <property type="match status" value="1"/>
</dbReference>
<dbReference type="SMART" id="SM00346">
    <property type="entry name" value="HTH_ICLR"/>
    <property type="match status" value="1"/>
</dbReference>
<evidence type="ECO:0000313" key="7">
    <source>
        <dbReference type="EMBL" id="GLY82154.1"/>
    </source>
</evidence>
<dbReference type="InterPro" id="IPR014757">
    <property type="entry name" value="Tscrpt_reg_IclR_C"/>
</dbReference>
<dbReference type="InterPro" id="IPR050707">
    <property type="entry name" value="HTH_MetabolicPath_Reg"/>
</dbReference>
<comment type="caution">
    <text evidence="7">The sequence shown here is derived from an EMBL/GenBank/DDBJ whole genome shotgun (WGS) entry which is preliminary data.</text>
</comment>
<keyword evidence="1" id="KW-0805">Transcription regulation</keyword>
<keyword evidence="8" id="KW-1185">Reference proteome</keyword>
<reference evidence="7" key="2">
    <citation type="submission" date="2023-03" db="EMBL/GenBank/DDBJ databases">
        <title>Actinoallomurus iriomotensis NBRC 103684.</title>
        <authorList>
            <person name="Ichikawa N."/>
            <person name="Sato H."/>
            <person name="Tonouchi N."/>
        </authorList>
    </citation>
    <scope>NUCLEOTIDE SEQUENCE</scope>
    <source>
        <strain evidence="7">NBRC 103684</strain>
    </source>
</reference>
<dbReference type="Proteomes" id="UP001165135">
    <property type="component" value="Unassembled WGS sequence"/>
</dbReference>
<dbReference type="PROSITE" id="PS51078">
    <property type="entry name" value="ICLR_ED"/>
    <property type="match status" value="1"/>
</dbReference>
<dbReference type="SUPFAM" id="SSF46785">
    <property type="entry name" value="Winged helix' DNA-binding domain"/>
    <property type="match status" value="1"/>
</dbReference>
<accession>A0A9W6RV66</accession>
<evidence type="ECO:0000313" key="6">
    <source>
        <dbReference type="EMBL" id="GLY73967.1"/>
    </source>
</evidence>
<dbReference type="EMBL" id="BSTJ01000002">
    <property type="protein sequence ID" value="GLY73967.1"/>
    <property type="molecule type" value="Genomic_DNA"/>
</dbReference>
<gene>
    <name evidence="6" type="ORF">Airi01_022340</name>
    <name evidence="7" type="ORF">Airi02_000860</name>
</gene>
<evidence type="ECO:0000256" key="2">
    <source>
        <dbReference type="ARBA" id="ARBA00023125"/>
    </source>
</evidence>
<sequence length="284" mass="29605">MATTEGSGSRDSGTNQSVERSAAVLRAFLDGGVGGRAELRVADVARTVGLGVSTTSRLLATLESVAYVERDPVSQLYRLGPALITLGGAAVNQHPVHREARPVVQMLASKYGFGANVAIRRGDKVFYLLNAEGPIAGKSYTLMGQSNPLHATGLGKCLLLGLSAAERRDLLGESGLHGFTRNTITTHEALDDELALVGQRSYAMELEELAAGRACIAAPIRGRDSQVTAAISLSGPLSLLDLSTRETELAQIVIESADRISIGLGYLGPHAGPSAGTASSSSRQ</sequence>
<dbReference type="PANTHER" id="PTHR30136:SF24">
    <property type="entry name" value="HTH-TYPE TRANSCRIPTIONAL REPRESSOR ALLR"/>
    <property type="match status" value="1"/>
</dbReference>
<dbReference type="InterPro" id="IPR029016">
    <property type="entry name" value="GAF-like_dom_sf"/>
</dbReference>
<keyword evidence="2" id="KW-0238">DNA-binding</keyword>
<keyword evidence="3" id="KW-0804">Transcription</keyword>
<feature type="domain" description="HTH iclR-type" evidence="4">
    <location>
        <begin position="15"/>
        <end position="81"/>
    </location>
</feature>
<dbReference type="PANTHER" id="PTHR30136">
    <property type="entry name" value="HELIX-TURN-HELIX TRANSCRIPTIONAL REGULATOR, ICLR FAMILY"/>
    <property type="match status" value="1"/>
</dbReference>
<organism evidence="7 8">
    <name type="scientific">Actinoallomurus iriomotensis</name>
    <dbReference type="NCBI Taxonomy" id="478107"/>
    <lineage>
        <taxon>Bacteria</taxon>
        <taxon>Bacillati</taxon>
        <taxon>Actinomycetota</taxon>
        <taxon>Actinomycetes</taxon>
        <taxon>Streptosporangiales</taxon>
        <taxon>Thermomonosporaceae</taxon>
        <taxon>Actinoallomurus</taxon>
    </lineage>
</organism>
<dbReference type="PROSITE" id="PS51077">
    <property type="entry name" value="HTH_ICLR"/>
    <property type="match status" value="1"/>
</dbReference>
<dbReference type="InterPro" id="IPR036390">
    <property type="entry name" value="WH_DNA-bd_sf"/>
</dbReference>
<dbReference type="EMBL" id="BSTK01000001">
    <property type="protein sequence ID" value="GLY82154.1"/>
    <property type="molecule type" value="Genomic_DNA"/>
</dbReference>
<name>A0A9W6RV66_9ACTN</name>